<evidence type="ECO:0000256" key="11">
    <source>
        <dbReference type="SAM" id="MobiDB-lite"/>
    </source>
</evidence>
<keyword evidence="8" id="KW-1015">Disulfide bond</keyword>
<evidence type="ECO:0000256" key="10">
    <source>
        <dbReference type="ARBA" id="ARBA00046288"/>
    </source>
</evidence>
<dbReference type="GO" id="GO:0060856">
    <property type="term" value="P:establishment of blood-brain barrier"/>
    <property type="evidence" value="ECO:0007669"/>
    <property type="project" value="TreeGrafter"/>
</dbReference>
<evidence type="ECO:0000256" key="12">
    <source>
        <dbReference type="SAM" id="Phobius"/>
    </source>
</evidence>
<keyword evidence="3" id="KW-0796">Tight junction</keyword>
<dbReference type="InterPro" id="IPR013783">
    <property type="entry name" value="Ig-like_fold"/>
</dbReference>
<dbReference type="GO" id="GO:1904274">
    <property type="term" value="P:tricellular tight junction assembly"/>
    <property type="evidence" value="ECO:0007669"/>
    <property type="project" value="TreeGrafter"/>
</dbReference>
<evidence type="ECO:0000256" key="9">
    <source>
        <dbReference type="ARBA" id="ARBA00023319"/>
    </source>
</evidence>
<evidence type="ECO:0000256" key="4">
    <source>
        <dbReference type="ARBA" id="ARBA00022692"/>
    </source>
</evidence>
<evidence type="ECO:0000313" key="15">
    <source>
        <dbReference type="Proteomes" id="UP001497482"/>
    </source>
</evidence>
<evidence type="ECO:0000256" key="6">
    <source>
        <dbReference type="ARBA" id="ARBA00022989"/>
    </source>
</evidence>
<dbReference type="AlphaFoldDB" id="A0AAV2MA13"/>
<dbReference type="GO" id="GO:0012505">
    <property type="term" value="C:endomembrane system"/>
    <property type="evidence" value="ECO:0007669"/>
    <property type="project" value="UniProtKB-SubCell"/>
</dbReference>
<evidence type="ECO:0000313" key="14">
    <source>
        <dbReference type="EMBL" id="CAL1609991.1"/>
    </source>
</evidence>
<dbReference type="SUPFAM" id="SSF48726">
    <property type="entry name" value="Immunoglobulin"/>
    <property type="match status" value="1"/>
</dbReference>
<dbReference type="SMART" id="SM00409">
    <property type="entry name" value="IG"/>
    <property type="match status" value="1"/>
</dbReference>
<keyword evidence="15" id="KW-1185">Reference proteome</keyword>
<sequence length="803" mass="85986">MDDVVEEFLEEPLAVLPSSVTLDVLVVEQNSFALERSVGDPVHPVVGSLKRCDAVLQSCLELNAKVTIGSKVFVTSPIQRAGFDAKSRRLWHPGEGKLLERGGQCVVVVLFLLTLAGLRGIFRCQARMRQLETTGTGLETGARSVLVEAWMLQPTVQATLGRHGGDPKSQGQLYFGGLRIPNPLAAFAPSLALSPAATLEPIRPSLSPLSIHEDRRHHSLAPLQTRTAHKRFSDFCASITVECPRKRIVAILFQPVTVDCKYQSSSQRPVVLWKYKSYCRDPVQAALNPNSAENILAQNNPNYDPNIECADSQRTVRNVASKDGSTVTLGPEYQGRKISILNDADLNLGQTAWGDSGVYICSVTSSSDLTGNTECYTEVIVLDWLLVVLVVLGFLLLLLLIGICWCQCCPHTCCCYVSCPCCPERCCCPRALYEAGKAVKKGMAGQYAATMYAPSVYGQPAYSGMGQPAYSGMGQPAMPMLPLPNGTGAAPPNHGYGRDHDGASSVGQGSQVPLLRDQDGGDHTRSGYRIQVDPDGNATRAIYYMERELANLDPTRPGNYNRMDTMSEVSSLHDRGRAPAQYDQDEAMSTISSVSQHVHRRPDDRPLTTVALTTVALTTVALTTVALTTVALTTGDGRQGDGLSRRVGVEVGQFSLHVVNGSGGVSVRIHLNPIPAGELRTDVSPLPQKKNRIIEDRRRGVHSPSDPQGGVSTVPLILREGVHSPSDPQGGGSTVPLILREGGRGVHSPSDPQGGGPHSPSDPQGGVSTVPLILREGVHSPSDPQGGGSTVPLILREGGPQSL</sequence>
<evidence type="ECO:0000256" key="2">
    <source>
        <dbReference type="ARBA" id="ARBA00009491"/>
    </source>
</evidence>
<keyword evidence="9" id="KW-0393">Immunoglobulin domain</keyword>
<dbReference type="PANTHER" id="PTHR15923:SF1">
    <property type="entry name" value="LIPOLYSIS-STIMULATED LIPOPROTEIN RECEPTOR"/>
    <property type="match status" value="1"/>
</dbReference>
<proteinExistence type="inferred from homology"/>
<dbReference type="InterPro" id="IPR008664">
    <property type="entry name" value="LISCH7"/>
</dbReference>
<keyword evidence="4 12" id="KW-0812">Transmembrane</keyword>
<keyword evidence="6 12" id="KW-1133">Transmembrane helix</keyword>
<protein>
    <recommendedName>
        <fullName evidence="13">Ig-like domain-containing protein</fullName>
    </recommendedName>
</protein>
<gene>
    <name evidence="14" type="ORF">KC01_LOCUS36661</name>
</gene>
<evidence type="ECO:0000256" key="3">
    <source>
        <dbReference type="ARBA" id="ARBA00022427"/>
    </source>
</evidence>
<feature type="transmembrane region" description="Helical" evidence="12">
    <location>
        <begin position="384"/>
        <end position="403"/>
    </location>
</feature>
<keyword evidence="7 12" id="KW-0472">Membrane</keyword>
<organism evidence="14 15">
    <name type="scientific">Knipowitschia caucasica</name>
    <name type="common">Caucasian dwarf goby</name>
    <name type="synonym">Pomatoschistus caucasicus</name>
    <dbReference type="NCBI Taxonomy" id="637954"/>
    <lineage>
        <taxon>Eukaryota</taxon>
        <taxon>Metazoa</taxon>
        <taxon>Chordata</taxon>
        <taxon>Craniata</taxon>
        <taxon>Vertebrata</taxon>
        <taxon>Euteleostomi</taxon>
        <taxon>Actinopterygii</taxon>
        <taxon>Neopterygii</taxon>
        <taxon>Teleostei</taxon>
        <taxon>Neoteleostei</taxon>
        <taxon>Acanthomorphata</taxon>
        <taxon>Gobiaria</taxon>
        <taxon>Gobiiformes</taxon>
        <taxon>Gobioidei</taxon>
        <taxon>Gobiidae</taxon>
        <taxon>Gobiinae</taxon>
        <taxon>Knipowitschia</taxon>
    </lineage>
</organism>
<evidence type="ECO:0000256" key="5">
    <source>
        <dbReference type="ARBA" id="ARBA00022949"/>
    </source>
</evidence>
<evidence type="ECO:0000256" key="1">
    <source>
        <dbReference type="ARBA" id="ARBA00004435"/>
    </source>
</evidence>
<dbReference type="Proteomes" id="UP001497482">
    <property type="component" value="Chromosome 7"/>
</dbReference>
<dbReference type="GO" id="GO:0061689">
    <property type="term" value="C:tricellular tight junction"/>
    <property type="evidence" value="ECO:0007669"/>
    <property type="project" value="TreeGrafter"/>
</dbReference>
<dbReference type="PANTHER" id="PTHR15923">
    <property type="entry name" value="TRANSMEMBRANE AND IMMUNOGLOBULIN DOMAIN-CONTAINING PROTEIN"/>
    <property type="match status" value="1"/>
</dbReference>
<dbReference type="InterPro" id="IPR051874">
    <property type="entry name" value="Ig-like_domain-LISCH7"/>
</dbReference>
<evidence type="ECO:0000256" key="8">
    <source>
        <dbReference type="ARBA" id="ARBA00023157"/>
    </source>
</evidence>
<feature type="region of interest" description="Disordered" evidence="11">
    <location>
        <begin position="483"/>
        <end position="532"/>
    </location>
</feature>
<feature type="domain" description="Ig-like" evidence="13">
    <location>
        <begin position="254"/>
        <end position="377"/>
    </location>
</feature>
<dbReference type="PROSITE" id="PS50835">
    <property type="entry name" value="IG_LIKE"/>
    <property type="match status" value="1"/>
</dbReference>
<dbReference type="InterPro" id="IPR007110">
    <property type="entry name" value="Ig-like_dom"/>
</dbReference>
<feature type="compositionally biased region" description="Basic and acidic residues" evidence="11">
    <location>
        <begin position="516"/>
        <end position="525"/>
    </location>
</feature>
<dbReference type="Pfam" id="PF05624">
    <property type="entry name" value="LSR"/>
    <property type="match status" value="1"/>
</dbReference>
<evidence type="ECO:0000256" key="7">
    <source>
        <dbReference type="ARBA" id="ARBA00023136"/>
    </source>
</evidence>
<reference evidence="14 15" key="1">
    <citation type="submission" date="2024-04" db="EMBL/GenBank/DDBJ databases">
        <authorList>
            <person name="Waldvogel A.-M."/>
            <person name="Schoenle A."/>
        </authorList>
    </citation>
    <scope>NUCLEOTIDE SEQUENCE [LARGE SCALE GENOMIC DNA]</scope>
</reference>
<dbReference type="GO" id="GO:0005886">
    <property type="term" value="C:plasma membrane"/>
    <property type="evidence" value="ECO:0007669"/>
    <property type="project" value="TreeGrafter"/>
</dbReference>
<accession>A0AAV2MA13</accession>
<evidence type="ECO:0000259" key="13">
    <source>
        <dbReference type="PROSITE" id="PS50835"/>
    </source>
</evidence>
<keyword evidence="5" id="KW-0965">Cell junction</keyword>
<dbReference type="InterPro" id="IPR036179">
    <property type="entry name" value="Ig-like_dom_sf"/>
</dbReference>
<comment type="similarity">
    <text evidence="2">Belongs to the immunoglobulin superfamily. LISCH7 family.</text>
</comment>
<dbReference type="InterPro" id="IPR003599">
    <property type="entry name" value="Ig_sub"/>
</dbReference>
<feature type="region of interest" description="Disordered" evidence="11">
    <location>
        <begin position="680"/>
        <end position="803"/>
    </location>
</feature>
<dbReference type="GO" id="GO:0005923">
    <property type="term" value="C:bicellular tight junction"/>
    <property type="evidence" value="ECO:0007669"/>
    <property type="project" value="UniProtKB-SubCell"/>
</dbReference>
<dbReference type="Gene3D" id="2.60.40.10">
    <property type="entry name" value="Immunoglobulins"/>
    <property type="match status" value="1"/>
</dbReference>
<dbReference type="EMBL" id="OZ035829">
    <property type="protein sequence ID" value="CAL1609991.1"/>
    <property type="molecule type" value="Genomic_DNA"/>
</dbReference>
<comment type="subcellular location">
    <subcellularLocation>
        <location evidence="1">Cell junction</location>
        <location evidence="1">Tight junction</location>
    </subcellularLocation>
    <subcellularLocation>
        <location evidence="10">Endomembrane system</location>
        <topology evidence="10">Single-pass type I membrane protein</topology>
    </subcellularLocation>
</comment>
<name>A0AAV2MA13_KNICA</name>